<feature type="region of interest" description="Disordered" evidence="1">
    <location>
        <begin position="612"/>
        <end position="632"/>
    </location>
</feature>
<organism evidence="3">
    <name type="scientific">Selaginella moellendorffii</name>
    <name type="common">Spikemoss</name>
    <dbReference type="NCBI Taxonomy" id="88036"/>
    <lineage>
        <taxon>Eukaryota</taxon>
        <taxon>Viridiplantae</taxon>
        <taxon>Streptophyta</taxon>
        <taxon>Embryophyta</taxon>
        <taxon>Tracheophyta</taxon>
        <taxon>Lycopodiopsida</taxon>
        <taxon>Selaginellales</taxon>
        <taxon>Selaginellaceae</taxon>
        <taxon>Selaginella</taxon>
    </lineage>
</organism>
<sequence>MEKQKRYGMKRRSPCCGSVSVSLEDAKAGINKMKALKWEDLLVVGKVTSLPYPGMGNPPSRPGGPFDFVGMADLQEVLDCLTDLGAGKALLVEGPRGIGKSCILMALAWIHIVQANDHQKVLCIWAMEAALRVGSLVDVVKDGLRFAYCFQDSVLAEIESLRSMAGIVEFIRSRKLKGDIFSLIVDGAEYMDAQDLTGAAKVERQELRNSVNSLANEAFKRVYGAPIVPWNKMHPEMSVVVRLRDGFANEEYDAYVGKVSVLKAVCLAFPGYADLIDYYGGQHPLSLAVLDYSFRKRAASKLTRWGTWSSRVQTPDNKQTLELLPDAEDIQAALDMFVSSSEVEAIRESIAVLLTKYREHGVVMASLYSQDEMIELDARYAVEGGDYCTQFIKRIYVEEFRSADRLFGGAPAWLPYCKYLLKNPVGVNWAEMGWLCEHLIGDALLMGGGLDLDGFHVQNVRSRGFTTVPKFAYWRSEVGDGVFFIPLKYNYGSIDGLLVIRIQGKLHLFAIQITVNASRHYHSAEEFMNLSVVEEWIPNILAKRDEWELHFVFVCCESKAAVKVAPELKATRSGSAFGTLAYTMHQVTFQSLLANSISSDLKTVLEEIAIRRTPGEERDSAPAGAAGAAAQTTAAGPKLVERLLAYSNRKKLNQIAQDEGVALDPKLKKPEFVLQLAAKLACKDGDGDSEGGAAQSQGCKKAEEAGNSKKRSNPKDAAGATGDAAAASAKKKKKIKDGNGDSEAGQGEAGSSKKAEEAGSSKKQSKPLERLEKKNNEIKDGDGGAAQGQGKAGSSKKAEEAGSLKKRSKPKDAALDAAAASAKKNKNDFFSNR</sequence>
<evidence type="ECO:0000256" key="1">
    <source>
        <dbReference type="SAM" id="MobiDB-lite"/>
    </source>
</evidence>
<dbReference type="HOGENOM" id="CLU_358801_0_0_1"/>
<keyword evidence="3" id="KW-1185">Reference proteome</keyword>
<dbReference type="EMBL" id="GL377579">
    <property type="protein sequence ID" value="EFJ28368.1"/>
    <property type="molecule type" value="Genomic_DNA"/>
</dbReference>
<dbReference type="InterPro" id="IPR027417">
    <property type="entry name" value="P-loop_NTPase"/>
</dbReference>
<feature type="compositionally biased region" description="Basic and acidic residues" evidence="1">
    <location>
        <begin position="751"/>
        <end position="782"/>
    </location>
</feature>
<name>D8RGJ5_SELML</name>
<feature type="compositionally biased region" description="Low complexity" evidence="1">
    <location>
        <begin position="715"/>
        <end position="728"/>
    </location>
</feature>
<dbReference type="SUPFAM" id="SSF52540">
    <property type="entry name" value="P-loop containing nucleoside triphosphate hydrolases"/>
    <property type="match status" value="1"/>
</dbReference>
<evidence type="ECO:0000313" key="3">
    <source>
        <dbReference type="Proteomes" id="UP000001514"/>
    </source>
</evidence>
<dbReference type="InParanoid" id="D8RGJ5"/>
<gene>
    <name evidence="2" type="ORF">SELMODRAFT_411088</name>
</gene>
<dbReference type="KEGG" id="smo:SELMODRAFT_411088"/>
<dbReference type="AlphaFoldDB" id="D8RGJ5"/>
<proteinExistence type="predicted"/>
<dbReference type="Proteomes" id="UP000001514">
    <property type="component" value="Unassembled WGS sequence"/>
</dbReference>
<reference evidence="2 3" key="1">
    <citation type="journal article" date="2011" name="Science">
        <title>The Selaginella genome identifies genetic changes associated with the evolution of vascular plants.</title>
        <authorList>
            <person name="Banks J.A."/>
            <person name="Nishiyama T."/>
            <person name="Hasebe M."/>
            <person name="Bowman J.L."/>
            <person name="Gribskov M."/>
            <person name="dePamphilis C."/>
            <person name="Albert V.A."/>
            <person name="Aono N."/>
            <person name="Aoyama T."/>
            <person name="Ambrose B.A."/>
            <person name="Ashton N.W."/>
            <person name="Axtell M.J."/>
            <person name="Barker E."/>
            <person name="Barker M.S."/>
            <person name="Bennetzen J.L."/>
            <person name="Bonawitz N.D."/>
            <person name="Chapple C."/>
            <person name="Cheng C."/>
            <person name="Correa L.G."/>
            <person name="Dacre M."/>
            <person name="DeBarry J."/>
            <person name="Dreyer I."/>
            <person name="Elias M."/>
            <person name="Engstrom E.M."/>
            <person name="Estelle M."/>
            <person name="Feng L."/>
            <person name="Finet C."/>
            <person name="Floyd S.K."/>
            <person name="Frommer W.B."/>
            <person name="Fujita T."/>
            <person name="Gramzow L."/>
            <person name="Gutensohn M."/>
            <person name="Harholt J."/>
            <person name="Hattori M."/>
            <person name="Heyl A."/>
            <person name="Hirai T."/>
            <person name="Hiwatashi Y."/>
            <person name="Ishikawa M."/>
            <person name="Iwata M."/>
            <person name="Karol K.G."/>
            <person name="Koehler B."/>
            <person name="Kolukisaoglu U."/>
            <person name="Kubo M."/>
            <person name="Kurata T."/>
            <person name="Lalonde S."/>
            <person name="Li K."/>
            <person name="Li Y."/>
            <person name="Litt A."/>
            <person name="Lyons E."/>
            <person name="Manning G."/>
            <person name="Maruyama T."/>
            <person name="Michael T.P."/>
            <person name="Mikami K."/>
            <person name="Miyazaki S."/>
            <person name="Morinaga S."/>
            <person name="Murata T."/>
            <person name="Mueller-Roeber B."/>
            <person name="Nelson D.R."/>
            <person name="Obara M."/>
            <person name="Oguri Y."/>
            <person name="Olmstead R.G."/>
            <person name="Onodera N."/>
            <person name="Petersen B.L."/>
            <person name="Pils B."/>
            <person name="Prigge M."/>
            <person name="Rensing S.A."/>
            <person name="Riano-Pachon D.M."/>
            <person name="Roberts A.W."/>
            <person name="Sato Y."/>
            <person name="Scheller H.V."/>
            <person name="Schulz B."/>
            <person name="Schulz C."/>
            <person name="Shakirov E.V."/>
            <person name="Shibagaki N."/>
            <person name="Shinohara N."/>
            <person name="Shippen D.E."/>
            <person name="Soerensen I."/>
            <person name="Sotooka R."/>
            <person name="Sugimoto N."/>
            <person name="Sugita M."/>
            <person name="Sumikawa N."/>
            <person name="Tanurdzic M."/>
            <person name="Theissen G."/>
            <person name="Ulvskov P."/>
            <person name="Wakazuki S."/>
            <person name="Weng J.K."/>
            <person name="Willats W.W."/>
            <person name="Wipf D."/>
            <person name="Wolf P.G."/>
            <person name="Yang L."/>
            <person name="Zimmer A.D."/>
            <person name="Zhu Q."/>
            <person name="Mitros T."/>
            <person name="Hellsten U."/>
            <person name="Loque D."/>
            <person name="Otillar R."/>
            <person name="Salamov A."/>
            <person name="Schmutz J."/>
            <person name="Shapiro H."/>
            <person name="Lindquist E."/>
            <person name="Lucas S."/>
            <person name="Rokhsar D."/>
            <person name="Grigoriev I.V."/>
        </authorList>
    </citation>
    <scope>NUCLEOTIDE SEQUENCE [LARGE SCALE GENOMIC DNA]</scope>
</reference>
<protein>
    <submittedName>
        <fullName evidence="2">Uncharacterized protein</fullName>
    </submittedName>
</protein>
<accession>D8RGJ5</accession>
<feature type="region of interest" description="Disordered" evidence="1">
    <location>
        <begin position="684"/>
        <end position="833"/>
    </location>
</feature>
<dbReference type="Gramene" id="EFJ28368">
    <property type="protein sequence ID" value="EFJ28368"/>
    <property type="gene ID" value="SELMODRAFT_411088"/>
</dbReference>
<evidence type="ECO:0000313" key="2">
    <source>
        <dbReference type="EMBL" id="EFJ28368.1"/>
    </source>
</evidence>
<feature type="compositionally biased region" description="Low complexity" evidence="1">
    <location>
        <begin position="621"/>
        <end position="632"/>
    </location>
</feature>